<dbReference type="InterPro" id="IPR010730">
    <property type="entry name" value="HET"/>
</dbReference>
<organism evidence="2 3">
    <name type="scientific">Amylocarpus encephaloides</name>
    <dbReference type="NCBI Taxonomy" id="45428"/>
    <lineage>
        <taxon>Eukaryota</taxon>
        <taxon>Fungi</taxon>
        <taxon>Dikarya</taxon>
        <taxon>Ascomycota</taxon>
        <taxon>Pezizomycotina</taxon>
        <taxon>Leotiomycetes</taxon>
        <taxon>Helotiales</taxon>
        <taxon>Helotiales incertae sedis</taxon>
        <taxon>Amylocarpus</taxon>
    </lineage>
</organism>
<dbReference type="PANTHER" id="PTHR24148:SF73">
    <property type="entry name" value="HET DOMAIN PROTEIN (AFU_ORTHOLOGUE AFUA_8G01020)"/>
    <property type="match status" value="1"/>
</dbReference>
<name>A0A9P8C1K4_9HELO</name>
<evidence type="ECO:0000313" key="3">
    <source>
        <dbReference type="Proteomes" id="UP000824998"/>
    </source>
</evidence>
<sequence>MGRAFSYQALDLSKSEIRLISIEPGSGLNPLKGHIFHVPLSDATPKYHALSYAWGEETEGSNASASEPSIGRRLHYYLTQWPLPPGPSGWMFIDDEQFKIRPNLEAALRHLRSETKQLVLWIDAICIDQQNTTERSEQVSQMRTIYRRAEDVHVWLGPATDDSGMAMRFLQDIARLSDDEIHGETLLQRKLTEKKWIPDIESLVPLFKRPYWTRAWVVQEIVNAKHAIVHCGLQTVTWTEIEKATRELRNRSIQLSYVFHASIGKVGTVVSQGPSSIKGAELVSKENEVPTFRLLDLLLTHERKKVSNLKDKVYAVVGISEAQDDPAFQVDYSRSIQAVYTDVVAYLISRGSLNVICASHKYAKLSDLPSWVPDWSVDIWPCRSHLIEPLEHDASAGTKAKAHISPNQRILHASGFIFDTIQHVGGTLTRAENSLLYSIKALENFHAWRKILLSVKVANEETDFGFMRSLFCNTYVKVSNKPTTQNWPHAQVLGAFGSLTQRLLPNQYIDPKLQEYIHTFQKTRSRNATTLDNSLVTSVSTMTRGRRFFITNKGEFGTAANDVEVGDLVVCFLGCAYFVVLRPVIGVEGEYTLMGDAYVDGKMNGEAMRDFDVGGYIEREFEIR</sequence>
<proteinExistence type="predicted"/>
<comment type="caution">
    <text evidence="2">The sequence shown here is derived from an EMBL/GenBank/DDBJ whole genome shotgun (WGS) entry which is preliminary data.</text>
</comment>
<reference evidence="2" key="1">
    <citation type="journal article" date="2021" name="IMA Fungus">
        <title>Genomic characterization of three marine fungi, including Emericellopsis atlantica sp. nov. with signatures of a generalist lifestyle and marine biomass degradation.</title>
        <authorList>
            <person name="Hagestad O.C."/>
            <person name="Hou L."/>
            <person name="Andersen J.H."/>
            <person name="Hansen E.H."/>
            <person name="Altermark B."/>
            <person name="Li C."/>
            <person name="Kuhnert E."/>
            <person name="Cox R.J."/>
            <person name="Crous P.W."/>
            <person name="Spatafora J.W."/>
            <person name="Lail K."/>
            <person name="Amirebrahimi M."/>
            <person name="Lipzen A."/>
            <person name="Pangilinan J."/>
            <person name="Andreopoulos W."/>
            <person name="Hayes R.D."/>
            <person name="Ng V."/>
            <person name="Grigoriev I.V."/>
            <person name="Jackson S.A."/>
            <person name="Sutton T.D.S."/>
            <person name="Dobson A.D.W."/>
            <person name="Rama T."/>
        </authorList>
    </citation>
    <scope>NUCLEOTIDE SEQUENCE</scope>
    <source>
        <strain evidence="2">TRa018bII</strain>
    </source>
</reference>
<evidence type="ECO:0000259" key="1">
    <source>
        <dbReference type="Pfam" id="PF06985"/>
    </source>
</evidence>
<dbReference type="EMBL" id="MU251712">
    <property type="protein sequence ID" value="KAG9229980.1"/>
    <property type="molecule type" value="Genomic_DNA"/>
</dbReference>
<keyword evidence="3" id="KW-1185">Reference proteome</keyword>
<gene>
    <name evidence="2" type="ORF">BJ875DRAFT_473454</name>
</gene>
<dbReference type="OrthoDB" id="194358at2759"/>
<accession>A0A9P8C1K4</accession>
<dbReference type="Pfam" id="PF06985">
    <property type="entry name" value="HET"/>
    <property type="match status" value="1"/>
</dbReference>
<dbReference type="PANTHER" id="PTHR24148">
    <property type="entry name" value="ANKYRIN REPEAT DOMAIN-CONTAINING PROTEIN 39 HOMOLOG-RELATED"/>
    <property type="match status" value="1"/>
</dbReference>
<dbReference type="Pfam" id="PF26639">
    <property type="entry name" value="Het-6_barrel"/>
    <property type="match status" value="1"/>
</dbReference>
<dbReference type="Proteomes" id="UP000824998">
    <property type="component" value="Unassembled WGS sequence"/>
</dbReference>
<dbReference type="InterPro" id="IPR052895">
    <property type="entry name" value="HetReg/Transcr_Mod"/>
</dbReference>
<protein>
    <submittedName>
        <fullName evidence="2">Heterokaryon incompatibility protein-domain-containing protein</fullName>
    </submittedName>
</protein>
<evidence type="ECO:0000313" key="2">
    <source>
        <dbReference type="EMBL" id="KAG9229980.1"/>
    </source>
</evidence>
<feature type="domain" description="Heterokaryon incompatibility" evidence="1">
    <location>
        <begin position="47"/>
        <end position="220"/>
    </location>
</feature>
<dbReference type="AlphaFoldDB" id="A0A9P8C1K4"/>